<evidence type="ECO:0000313" key="10">
    <source>
        <dbReference type="EMBL" id="UYV98326.1"/>
    </source>
</evidence>
<evidence type="ECO:0000256" key="7">
    <source>
        <dbReference type="SAM" id="Phobius"/>
    </source>
</evidence>
<dbReference type="GO" id="GO:0016987">
    <property type="term" value="F:sigma factor activity"/>
    <property type="evidence" value="ECO:0007669"/>
    <property type="project" value="UniProtKB-KW"/>
</dbReference>
<keyword evidence="7" id="KW-0812">Transmembrane</keyword>
<dbReference type="AlphaFoldDB" id="A0AAX3EKH3"/>
<evidence type="ECO:0000313" key="11">
    <source>
        <dbReference type="Proteomes" id="UP001163293"/>
    </source>
</evidence>
<keyword evidence="11" id="KW-1185">Reference proteome</keyword>
<reference evidence="10" key="1">
    <citation type="submission" date="2022-07" db="EMBL/GenBank/DDBJ databases">
        <authorList>
            <person name="Wu T."/>
        </authorList>
    </citation>
    <scope>NUCLEOTIDE SEQUENCE</scope>
    <source>
        <strain evidence="10">SD-1</strain>
    </source>
</reference>
<dbReference type="InterPro" id="IPR027383">
    <property type="entry name" value="Znf_put"/>
</dbReference>
<dbReference type="InterPro" id="IPR007627">
    <property type="entry name" value="RNA_pol_sigma70_r2"/>
</dbReference>
<evidence type="ECO:0000256" key="3">
    <source>
        <dbReference type="ARBA" id="ARBA00023082"/>
    </source>
</evidence>
<dbReference type="InterPro" id="IPR013325">
    <property type="entry name" value="RNA_pol_sigma_r2"/>
</dbReference>
<dbReference type="InterPro" id="IPR036388">
    <property type="entry name" value="WH-like_DNA-bd_sf"/>
</dbReference>
<dbReference type="PANTHER" id="PTHR43133">
    <property type="entry name" value="RNA POLYMERASE ECF-TYPE SIGMA FACTO"/>
    <property type="match status" value="1"/>
</dbReference>
<name>A0AAX3EKH3_PAEUR</name>
<accession>A0AAX3EKH3</accession>
<dbReference type="Pfam" id="PF04542">
    <property type="entry name" value="Sigma70_r2"/>
    <property type="match status" value="1"/>
</dbReference>
<feature type="region of interest" description="Disordered" evidence="6">
    <location>
        <begin position="298"/>
        <end position="401"/>
    </location>
</feature>
<feature type="domain" description="Putative zinc-finger" evidence="9">
    <location>
        <begin position="171"/>
        <end position="204"/>
    </location>
</feature>
<dbReference type="PANTHER" id="PTHR43133:SF8">
    <property type="entry name" value="RNA POLYMERASE SIGMA FACTOR HI_1459-RELATED"/>
    <property type="match status" value="1"/>
</dbReference>
<evidence type="ECO:0000256" key="1">
    <source>
        <dbReference type="ARBA" id="ARBA00010641"/>
    </source>
</evidence>
<feature type="compositionally biased region" description="Low complexity" evidence="6">
    <location>
        <begin position="324"/>
        <end position="352"/>
    </location>
</feature>
<dbReference type="SUPFAM" id="SSF88946">
    <property type="entry name" value="Sigma2 domain of RNA polymerase sigma factors"/>
    <property type="match status" value="1"/>
</dbReference>
<keyword evidence="2" id="KW-0805">Transcription regulation</keyword>
<keyword evidence="3" id="KW-0731">Sigma factor</keyword>
<sequence length="433" mass="46596">MSAFDHLYERHISIAAAVARRNVDNPSDAEDVVAEAFQAVLQNLVAGKGPNNFFRAYLLSTVTRLSHHRNRKAGSTLPSSDDAVLDRPLSEPDAAIKAFESDAVAKAFQALPERWKAVLWYLDVERMKPAAVAPILGLSPNAVSALALRAREGLRRQYLQAHVADEHDDECAVYASKLGQYIRGGLSRAASRKMRQHLGGCSKCTHALSELKDVQGSMRAVLLPMVTGVPVALWAGKGAGLGVLGGLAPVKAAIVAPAISQPVMMAVVAAAGLGLALGVSGVAGLFVPETPVVNRADSMQPEAQSSVFPSWPQSTPSGQATGTPSASAQEQAPESALPSAASAPRRCSQRSRNSNHPMSGKSQKLPGCRELRQRKSCRREVHKSRCSLSGNRSLRPMNPMNRMNRMNRINRINRRIPLHFRPLFGRLRTPAQA</sequence>
<dbReference type="Gene3D" id="1.10.10.1320">
    <property type="entry name" value="Anti-sigma factor, zinc-finger domain"/>
    <property type="match status" value="1"/>
</dbReference>
<keyword evidence="4" id="KW-0238">DNA-binding</keyword>
<evidence type="ECO:0000256" key="5">
    <source>
        <dbReference type="ARBA" id="ARBA00023163"/>
    </source>
</evidence>
<dbReference type="EMBL" id="CP101185">
    <property type="protein sequence ID" value="UYV98326.1"/>
    <property type="molecule type" value="Genomic_DNA"/>
</dbReference>
<comment type="similarity">
    <text evidence="1">Belongs to the sigma-70 factor family. ECF subfamily.</text>
</comment>
<feature type="domain" description="RNA polymerase sigma-70 region 2" evidence="8">
    <location>
        <begin position="7"/>
        <end position="74"/>
    </location>
</feature>
<keyword evidence="7" id="KW-0472">Membrane</keyword>
<keyword evidence="7" id="KW-1133">Transmembrane helix</keyword>
<dbReference type="Gene3D" id="1.10.10.10">
    <property type="entry name" value="Winged helix-like DNA-binding domain superfamily/Winged helix DNA-binding domain"/>
    <property type="match status" value="1"/>
</dbReference>
<evidence type="ECO:0000259" key="9">
    <source>
        <dbReference type="Pfam" id="PF13490"/>
    </source>
</evidence>
<keyword evidence="5" id="KW-0804">Transcription</keyword>
<feature type="compositionally biased region" description="Basic residues" evidence="6">
    <location>
        <begin position="374"/>
        <end position="385"/>
    </location>
</feature>
<dbReference type="InterPro" id="IPR039425">
    <property type="entry name" value="RNA_pol_sigma-70-like"/>
</dbReference>
<dbReference type="GO" id="GO:0006352">
    <property type="term" value="P:DNA-templated transcription initiation"/>
    <property type="evidence" value="ECO:0007669"/>
    <property type="project" value="InterPro"/>
</dbReference>
<dbReference type="Proteomes" id="UP001163293">
    <property type="component" value="Chromosome"/>
</dbReference>
<dbReference type="InterPro" id="IPR041916">
    <property type="entry name" value="Anti_sigma_zinc_sf"/>
</dbReference>
<evidence type="ECO:0000256" key="2">
    <source>
        <dbReference type="ARBA" id="ARBA00023015"/>
    </source>
</evidence>
<dbReference type="InterPro" id="IPR014284">
    <property type="entry name" value="RNA_pol_sigma-70_dom"/>
</dbReference>
<dbReference type="SUPFAM" id="SSF88659">
    <property type="entry name" value="Sigma3 and sigma4 domains of RNA polymerase sigma factors"/>
    <property type="match status" value="1"/>
</dbReference>
<dbReference type="Gene3D" id="1.10.1740.10">
    <property type="match status" value="1"/>
</dbReference>
<gene>
    <name evidence="10" type="ORF">NL394_03575</name>
</gene>
<protein>
    <submittedName>
        <fullName evidence="10">Sigma-70 family RNA polymerase sigma factor</fullName>
    </submittedName>
</protein>
<feature type="compositionally biased region" description="Polar residues" evidence="6">
    <location>
        <begin position="301"/>
        <end position="323"/>
    </location>
</feature>
<feature type="transmembrane region" description="Helical" evidence="7">
    <location>
        <begin position="263"/>
        <end position="287"/>
    </location>
</feature>
<evidence type="ECO:0000256" key="6">
    <source>
        <dbReference type="SAM" id="MobiDB-lite"/>
    </source>
</evidence>
<dbReference type="GO" id="GO:0003677">
    <property type="term" value="F:DNA binding"/>
    <property type="evidence" value="ECO:0007669"/>
    <property type="project" value="UniProtKB-KW"/>
</dbReference>
<dbReference type="Pfam" id="PF13490">
    <property type="entry name" value="zf-HC2"/>
    <property type="match status" value="1"/>
</dbReference>
<dbReference type="RefSeq" id="WP_139126734.1">
    <property type="nucleotide sequence ID" value="NZ_CP043010.1"/>
</dbReference>
<evidence type="ECO:0000256" key="4">
    <source>
        <dbReference type="ARBA" id="ARBA00023125"/>
    </source>
</evidence>
<evidence type="ECO:0000259" key="8">
    <source>
        <dbReference type="Pfam" id="PF04542"/>
    </source>
</evidence>
<organism evidence="10 11">
    <name type="scientific">Paenarthrobacter ureafaciens</name>
    <dbReference type="NCBI Taxonomy" id="37931"/>
    <lineage>
        <taxon>Bacteria</taxon>
        <taxon>Bacillati</taxon>
        <taxon>Actinomycetota</taxon>
        <taxon>Actinomycetes</taxon>
        <taxon>Micrococcales</taxon>
        <taxon>Micrococcaceae</taxon>
        <taxon>Paenarthrobacter</taxon>
    </lineage>
</organism>
<dbReference type="NCBIfam" id="TIGR02937">
    <property type="entry name" value="sigma70-ECF"/>
    <property type="match status" value="1"/>
</dbReference>
<dbReference type="InterPro" id="IPR013324">
    <property type="entry name" value="RNA_pol_sigma_r3/r4-like"/>
</dbReference>
<proteinExistence type="inferred from homology"/>